<accession>A0A6A6INJ2</accession>
<evidence type="ECO:0008006" key="3">
    <source>
        <dbReference type="Google" id="ProtNLM"/>
    </source>
</evidence>
<protein>
    <recommendedName>
        <fullName evidence="3">BTB domain-containing protein</fullName>
    </recommendedName>
</protein>
<evidence type="ECO:0000313" key="1">
    <source>
        <dbReference type="EMBL" id="KAF2251140.1"/>
    </source>
</evidence>
<evidence type="ECO:0000313" key="2">
    <source>
        <dbReference type="Proteomes" id="UP000800094"/>
    </source>
</evidence>
<organism evidence="1 2">
    <name type="scientific">Trematosphaeria pertusa</name>
    <dbReference type="NCBI Taxonomy" id="390896"/>
    <lineage>
        <taxon>Eukaryota</taxon>
        <taxon>Fungi</taxon>
        <taxon>Dikarya</taxon>
        <taxon>Ascomycota</taxon>
        <taxon>Pezizomycotina</taxon>
        <taxon>Dothideomycetes</taxon>
        <taxon>Pleosporomycetidae</taxon>
        <taxon>Pleosporales</taxon>
        <taxon>Massarineae</taxon>
        <taxon>Trematosphaeriaceae</taxon>
        <taxon>Trematosphaeria</taxon>
    </lineage>
</organism>
<gene>
    <name evidence="1" type="ORF">BU26DRAFT_603606</name>
</gene>
<dbReference type="GeneID" id="54588773"/>
<keyword evidence="2" id="KW-1185">Reference proteome</keyword>
<dbReference type="AlphaFoldDB" id="A0A6A6INJ2"/>
<proteinExistence type="predicted"/>
<name>A0A6A6INJ2_9PLEO</name>
<dbReference type="RefSeq" id="XP_033686144.1">
    <property type="nucleotide sequence ID" value="XM_033835443.1"/>
</dbReference>
<reference evidence="1" key="1">
    <citation type="journal article" date="2020" name="Stud. Mycol.">
        <title>101 Dothideomycetes genomes: a test case for predicting lifestyles and emergence of pathogens.</title>
        <authorList>
            <person name="Haridas S."/>
            <person name="Albert R."/>
            <person name="Binder M."/>
            <person name="Bloem J."/>
            <person name="Labutti K."/>
            <person name="Salamov A."/>
            <person name="Andreopoulos B."/>
            <person name="Baker S."/>
            <person name="Barry K."/>
            <person name="Bills G."/>
            <person name="Bluhm B."/>
            <person name="Cannon C."/>
            <person name="Castanera R."/>
            <person name="Culley D."/>
            <person name="Daum C."/>
            <person name="Ezra D."/>
            <person name="Gonzalez J."/>
            <person name="Henrissat B."/>
            <person name="Kuo A."/>
            <person name="Liang C."/>
            <person name="Lipzen A."/>
            <person name="Lutzoni F."/>
            <person name="Magnuson J."/>
            <person name="Mondo S."/>
            <person name="Nolan M."/>
            <person name="Ohm R."/>
            <person name="Pangilinan J."/>
            <person name="Park H.-J."/>
            <person name="Ramirez L."/>
            <person name="Alfaro M."/>
            <person name="Sun H."/>
            <person name="Tritt A."/>
            <person name="Yoshinaga Y."/>
            <person name="Zwiers L.-H."/>
            <person name="Turgeon B."/>
            <person name="Goodwin S."/>
            <person name="Spatafora J."/>
            <person name="Crous P."/>
            <person name="Grigoriev I."/>
        </authorList>
    </citation>
    <scope>NUCLEOTIDE SEQUENCE</scope>
    <source>
        <strain evidence="1">CBS 122368</strain>
    </source>
</reference>
<sequence length="265" mass="30136">MPPVAPATQSLLPSIQTEAAVDTPMPSGSGGDLNGRQVCIQLVTDKQNFDYYLPHSIAVSTSKVLQACFTDGVEIGHLEWCTNESWELYHHWLYTREPLTAMEFLLRSTPPPHNVCALDQEQKIRTDYLDLFFCYTFGQTLQDYVYTDCIMSRLIDMIRSPHAPTVLMTLLTESTATLHAIMQIKPVGCALHYFLVDAIAWFGSDREVGVIAFGEYDQAFKSYLMIALAKWRRVMPSAKLPGRFGLLNECGYHDHRDKPCYARRW</sequence>
<dbReference type="Proteomes" id="UP000800094">
    <property type="component" value="Unassembled WGS sequence"/>
</dbReference>
<dbReference type="EMBL" id="ML987193">
    <property type="protein sequence ID" value="KAF2251140.1"/>
    <property type="molecule type" value="Genomic_DNA"/>
</dbReference>